<dbReference type="EMBL" id="JACHGF010000006">
    <property type="protein sequence ID" value="MBB5285713.1"/>
    <property type="molecule type" value="Genomic_DNA"/>
</dbReference>
<reference evidence="6 7" key="1">
    <citation type="submission" date="2020-08" db="EMBL/GenBank/DDBJ databases">
        <title>Genomic Encyclopedia of Type Strains, Phase IV (KMG-IV): sequencing the most valuable type-strain genomes for metagenomic binning, comparative biology and taxonomic classification.</title>
        <authorList>
            <person name="Goeker M."/>
        </authorList>
    </citation>
    <scope>NUCLEOTIDE SEQUENCE [LARGE SCALE GENOMIC DNA]</scope>
    <source>
        <strain evidence="6 7">DSM 105074</strain>
    </source>
</reference>
<accession>A0A840TWS3</accession>
<dbReference type="PANTHER" id="PTHR43547:SF2">
    <property type="entry name" value="HYBRID SIGNAL TRANSDUCTION HISTIDINE KINASE C"/>
    <property type="match status" value="1"/>
</dbReference>
<dbReference type="RefSeq" id="WP_184176135.1">
    <property type="nucleotide sequence ID" value="NZ_JACHGF010000006.1"/>
</dbReference>
<keyword evidence="3" id="KW-0597">Phosphoprotein</keyword>
<keyword evidence="6" id="KW-0808">Transferase</keyword>
<dbReference type="InterPro" id="IPR003661">
    <property type="entry name" value="HisK_dim/P_dom"/>
</dbReference>
<evidence type="ECO:0000313" key="6">
    <source>
        <dbReference type="EMBL" id="MBB5285713.1"/>
    </source>
</evidence>
<dbReference type="SMART" id="SM00387">
    <property type="entry name" value="HATPase_c"/>
    <property type="match status" value="1"/>
</dbReference>
<evidence type="ECO:0000313" key="7">
    <source>
        <dbReference type="Proteomes" id="UP000557307"/>
    </source>
</evidence>
<dbReference type="Gene3D" id="3.30.565.10">
    <property type="entry name" value="Histidine kinase-like ATPase, C-terminal domain"/>
    <property type="match status" value="1"/>
</dbReference>
<feature type="domain" description="Histidine kinase" evidence="5">
    <location>
        <begin position="78"/>
        <end position="289"/>
    </location>
</feature>
<protein>
    <recommendedName>
        <fullName evidence="2">histidine kinase</fullName>
        <ecNumber evidence="2">2.7.13.3</ecNumber>
    </recommendedName>
</protein>
<comment type="caution">
    <text evidence="6">The sequence shown here is derived from an EMBL/GenBank/DDBJ whole genome shotgun (WGS) entry which is preliminary data.</text>
</comment>
<dbReference type="Gene3D" id="1.10.287.130">
    <property type="match status" value="1"/>
</dbReference>
<dbReference type="SUPFAM" id="SSF47384">
    <property type="entry name" value="Homodimeric domain of signal transducing histidine kinase"/>
    <property type="match status" value="1"/>
</dbReference>
<organism evidence="6 7">
    <name type="scientific">Rhabdobacter roseus</name>
    <dbReference type="NCBI Taxonomy" id="1655419"/>
    <lineage>
        <taxon>Bacteria</taxon>
        <taxon>Pseudomonadati</taxon>
        <taxon>Bacteroidota</taxon>
        <taxon>Cytophagia</taxon>
        <taxon>Cytophagales</taxon>
        <taxon>Cytophagaceae</taxon>
        <taxon>Rhabdobacter</taxon>
    </lineage>
</organism>
<dbReference type="InterPro" id="IPR005467">
    <property type="entry name" value="His_kinase_dom"/>
</dbReference>
<dbReference type="PROSITE" id="PS50109">
    <property type="entry name" value="HIS_KIN"/>
    <property type="match status" value="1"/>
</dbReference>
<evidence type="ECO:0000256" key="3">
    <source>
        <dbReference type="ARBA" id="ARBA00022553"/>
    </source>
</evidence>
<dbReference type="SUPFAM" id="SSF55874">
    <property type="entry name" value="ATPase domain of HSP90 chaperone/DNA topoisomerase II/histidine kinase"/>
    <property type="match status" value="1"/>
</dbReference>
<keyword evidence="4" id="KW-1133">Transmembrane helix</keyword>
<dbReference type="InterPro" id="IPR036097">
    <property type="entry name" value="HisK_dim/P_sf"/>
</dbReference>
<dbReference type="InterPro" id="IPR004358">
    <property type="entry name" value="Sig_transdc_His_kin-like_C"/>
</dbReference>
<comment type="catalytic activity">
    <reaction evidence="1">
        <text>ATP + protein L-histidine = ADP + protein N-phospho-L-histidine.</text>
        <dbReference type="EC" id="2.7.13.3"/>
    </reaction>
</comment>
<keyword evidence="4" id="KW-0472">Membrane</keyword>
<dbReference type="InterPro" id="IPR003594">
    <property type="entry name" value="HATPase_dom"/>
</dbReference>
<dbReference type="GO" id="GO:0000155">
    <property type="term" value="F:phosphorelay sensor kinase activity"/>
    <property type="evidence" value="ECO:0007669"/>
    <property type="project" value="InterPro"/>
</dbReference>
<gene>
    <name evidence="6" type="ORF">HNQ92_003873</name>
</gene>
<name>A0A840TWS3_9BACT</name>
<keyword evidence="6" id="KW-0418">Kinase</keyword>
<proteinExistence type="predicted"/>
<dbReference type="InterPro" id="IPR036890">
    <property type="entry name" value="HATPase_C_sf"/>
</dbReference>
<dbReference type="Proteomes" id="UP000557307">
    <property type="component" value="Unassembled WGS sequence"/>
</dbReference>
<dbReference type="EC" id="2.7.13.3" evidence="2"/>
<evidence type="ECO:0000256" key="1">
    <source>
        <dbReference type="ARBA" id="ARBA00000085"/>
    </source>
</evidence>
<evidence type="ECO:0000256" key="2">
    <source>
        <dbReference type="ARBA" id="ARBA00012438"/>
    </source>
</evidence>
<feature type="transmembrane region" description="Helical" evidence="4">
    <location>
        <begin position="39"/>
        <end position="63"/>
    </location>
</feature>
<dbReference type="Pfam" id="PF00512">
    <property type="entry name" value="HisKA"/>
    <property type="match status" value="1"/>
</dbReference>
<keyword evidence="4" id="KW-0812">Transmembrane</keyword>
<dbReference type="CDD" id="cd00082">
    <property type="entry name" value="HisKA"/>
    <property type="match status" value="1"/>
</dbReference>
<dbReference type="PRINTS" id="PR00344">
    <property type="entry name" value="BCTRLSENSOR"/>
</dbReference>
<keyword evidence="7" id="KW-1185">Reference proteome</keyword>
<sequence length="289" mass="32429">MKKKRARWGFIGLGTLALLCATILSTSFAESFGPDAQIWWTGFLFGGLFTSIAGMVGLGWYTLEMNDSSRDQMDFMYKMTHELQTPVSSIRLAADMLVVPAVVSTPERLQKYVRIIKEEGQRMQSHVENVLNIAKAESKSLCLNLEATPLNDLVHSVAERYHGSIQADCRAQEPLVAADRLHFTNVLHNLFENAIKYSKGTPRVRVKTYDRADTYVVAVQDEGIGIPKEEQRRIFQKFYRAPGTNGSVKGFGLGLSYVQQIAQAHHWALELESEVGKGSEFRLIIPKMT</sequence>
<evidence type="ECO:0000259" key="5">
    <source>
        <dbReference type="PROSITE" id="PS50109"/>
    </source>
</evidence>
<dbReference type="SMART" id="SM00388">
    <property type="entry name" value="HisKA"/>
    <property type="match status" value="1"/>
</dbReference>
<dbReference type="AlphaFoldDB" id="A0A840TWS3"/>
<dbReference type="Pfam" id="PF02518">
    <property type="entry name" value="HATPase_c"/>
    <property type="match status" value="1"/>
</dbReference>
<dbReference type="PANTHER" id="PTHR43547">
    <property type="entry name" value="TWO-COMPONENT HISTIDINE KINASE"/>
    <property type="match status" value="1"/>
</dbReference>
<dbReference type="CDD" id="cd00075">
    <property type="entry name" value="HATPase"/>
    <property type="match status" value="1"/>
</dbReference>
<evidence type="ECO:0000256" key="4">
    <source>
        <dbReference type="SAM" id="Phobius"/>
    </source>
</evidence>